<dbReference type="Gene3D" id="3.40.720.10">
    <property type="entry name" value="Alkaline Phosphatase, subunit A"/>
    <property type="match status" value="1"/>
</dbReference>
<evidence type="ECO:0000313" key="1">
    <source>
        <dbReference type="EMBL" id="HEN15056.1"/>
    </source>
</evidence>
<accession>A0A7C2P9X0</accession>
<proteinExistence type="predicted"/>
<comment type="caution">
    <text evidence="1">The sequence shown here is derived from an EMBL/GenBank/DDBJ whole genome shotgun (WGS) entry which is preliminary data.</text>
</comment>
<name>A0A7C2P9X0_9PLAN</name>
<sequence length="503" mass="55327">MLRLLGSQRRLCDGVSRRDLLHIGGLGLYGLTLDRAAQLAAATPPSNTPLSGFGRAKSCIMLFLFGAAPQHETFDPKPEAPAEIQGELRGISTSLPGVAFCEGLPQTARIADRLTVVRSMTHPFPLHCVAYALSGMPAYTTDLETKPRDPAQWPYVGSIADYLWERSPGITSEPGGVPRHIGLPWVFNSQVDDLGLLAGPYAAFLGQQFDPVWAKFEGKPLRVAPKCRHEQPKEYTDPYAAIDPDCRFVFDGAGQFQEQVTIDRFHLRRVLLEQLDTARRAADRAAAERSYTINQSRALSLLTAPKVREALDIGRESPQLRAQYGHTLFGQSCLAARRLVEAGSRFVSVFWDAYGTYFSGAWDTHQNHYPRLKQYLLPGFDAAFSALILDLEQRGLLDETLVLCLSEHGRTPQIDSKPVGAARHHWSEVYSMALAGGGTHRGAVVGRSDRIGGTVAQTPISPKDIHATTYHLLGLDPQAVVYDQQHRPYPVAGDGKVREELLA</sequence>
<dbReference type="PANTHER" id="PTHR43737">
    <property type="entry name" value="BLL7424 PROTEIN"/>
    <property type="match status" value="1"/>
</dbReference>
<dbReference type="InterPro" id="IPR010869">
    <property type="entry name" value="DUF1501"/>
</dbReference>
<dbReference type="Pfam" id="PF07394">
    <property type="entry name" value="DUF1501"/>
    <property type="match status" value="1"/>
</dbReference>
<protein>
    <submittedName>
        <fullName evidence="1">DUF1501 domain-containing protein</fullName>
    </submittedName>
</protein>
<dbReference type="AlphaFoldDB" id="A0A7C2P9X0"/>
<dbReference type="InterPro" id="IPR017850">
    <property type="entry name" value="Alkaline_phosphatase_core_sf"/>
</dbReference>
<dbReference type="PANTHER" id="PTHR43737:SF1">
    <property type="entry name" value="DUF1501 DOMAIN-CONTAINING PROTEIN"/>
    <property type="match status" value="1"/>
</dbReference>
<dbReference type="SUPFAM" id="SSF53649">
    <property type="entry name" value="Alkaline phosphatase-like"/>
    <property type="match status" value="1"/>
</dbReference>
<organism evidence="1">
    <name type="scientific">Schlesneria paludicola</name>
    <dbReference type="NCBI Taxonomy" id="360056"/>
    <lineage>
        <taxon>Bacteria</taxon>
        <taxon>Pseudomonadati</taxon>
        <taxon>Planctomycetota</taxon>
        <taxon>Planctomycetia</taxon>
        <taxon>Planctomycetales</taxon>
        <taxon>Planctomycetaceae</taxon>
        <taxon>Schlesneria</taxon>
    </lineage>
</organism>
<gene>
    <name evidence="1" type="ORF">ENQ76_06255</name>
</gene>
<reference evidence="1" key="1">
    <citation type="journal article" date="2020" name="mSystems">
        <title>Genome- and Community-Level Interaction Insights into Carbon Utilization and Element Cycling Functions of Hydrothermarchaeota in Hydrothermal Sediment.</title>
        <authorList>
            <person name="Zhou Z."/>
            <person name="Liu Y."/>
            <person name="Xu W."/>
            <person name="Pan J."/>
            <person name="Luo Z.H."/>
            <person name="Li M."/>
        </authorList>
    </citation>
    <scope>NUCLEOTIDE SEQUENCE [LARGE SCALE GENOMIC DNA]</scope>
    <source>
        <strain evidence="1">SpSt-339</strain>
    </source>
</reference>
<dbReference type="EMBL" id="DSOK01000181">
    <property type="protein sequence ID" value="HEN15056.1"/>
    <property type="molecule type" value="Genomic_DNA"/>
</dbReference>